<evidence type="ECO:0000313" key="2">
    <source>
        <dbReference type="EnsemblMetazoa" id="Aqu2.1.11753_001"/>
    </source>
</evidence>
<feature type="compositionally biased region" description="Low complexity" evidence="1">
    <location>
        <begin position="216"/>
        <end position="225"/>
    </location>
</feature>
<dbReference type="InParanoid" id="A0A1X7TB16"/>
<organism evidence="2">
    <name type="scientific">Amphimedon queenslandica</name>
    <name type="common">Sponge</name>
    <dbReference type="NCBI Taxonomy" id="400682"/>
    <lineage>
        <taxon>Eukaryota</taxon>
        <taxon>Metazoa</taxon>
        <taxon>Porifera</taxon>
        <taxon>Demospongiae</taxon>
        <taxon>Heteroscleromorpha</taxon>
        <taxon>Haplosclerida</taxon>
        <taxon>Niphatidae</taxon>
        <taxon>Amphimedon</taxon>
    </lineage>
</organism>
<reference evidence="2" key="1">
    <citation type="submission" date="2017-05" db="UniProtKB">
        <authorList>
            <consortium name="EnsemblMetazoa"/>
        </authorList>
    </citation>
    <scope>IDENTIFICATION</scope>
</reference>
<feature type="region of interest" description="Disordered" evidence="1">
    <location>
        <begin position="213"/>
        <end position="253"/>
    </location>
</feature>
<dbReference type="EnsemblMetazoa" id="Aqu2.1.11753_001">
    <property type="protein sequence ID" value="Aqu2.1.11753_001"/>
    <property type="gene ID" value="Aqu2.1.11753"/>
</dbReference>
<protein>
    <submittedName>
        <fullName evidence="2">Uncharacterized protein</fullName>
    </submittedName>
</protein>
<feature type="compositionally biased region" description="Low complexity" evidence="1">
    <location>
        <begin position="232"/>
        <end position="245"/>
    </location>
</feature>
<name>A0A1X7TB16_AMPQE</name>
<dbReference type="AlphaFoldDB" id="A0A1X7TB16"/>
<proteinExistence type="predicted"/>
<evidence type="ECO:0000256" key="1">
    <source>
        <dbReference type="SAM" id="MobiDB-lite"/>
    </source>
</evidence>
<sequence>MIQRLESQLQEAKSLYYEKDEEKQSVQFTKVPGEYKDKVIELQDQDFDEKIYLEDQVIVKKEKIDITLHEQDLFSIKGTNSVGIQFNYMIPSMDNLECLSDVQVAEKKLFLIQGDKPQLMNWEKYGLRIGVQEDSLLPSETVEAAVVALVGGQFQFPPNTVLFAIAPVSTASLPYQFTLVEGGEFRSDSWYGSIKREKFCLVSVCGCDGGGGGGSTTSSSSEVSSHLADPLSESSHSLRTRNSSSGGNDGLIQDTVPQQSVLEDSASTGSIPEELLRAATYAGLVYYEEDGVEDAVTFTAAKKLDALIEFIKGEHSEAKRGPNIYFRITSPDGYIELKFDAPQDEPFTGWTIKPHMKPAKLYQEDIFNFGKEDYSLPPSCMVSVYGAPDAVPTLHYSVPIEGVAKPVTLYIHRSRRTTYPTADGASSSGSGSTRIMPIPTKRRRELGGFDIKAVKQKIKKVMNENHTDFAGLLQFSLVHVANKLFEVHIISEEVQKSPTYDTIATSFLSLMNLLDSKSDLEKHCVKYLEALSSVGGPIEFAANLLREKWTTALEGALQLEQSVKRVRTNDSDIALNDFNLEL</sequence>
<accession>A0A1X7TB16</accession>